<sequence>MRVRMISGVKRITVLKPGHAASIRLSKPSLDDETGSAERVKVWTVAGTRVTRDDVHLDLGERKKQTGILKVVEKKIRKLARREHKALGHYLALHEQSNRKRRNGWARDIGRNLVRVIRRG</sequence>
<gene>
    <name evidence="1" type="ORF">SAMN02745775_102540</name>
</gene>
<dbReference type="InterPro" id="IPR046279">
    <property type="entry name" value="DUF6312"/>
</dbReference>
<dbReference type="Pfam" id="PF19831">
    <property type="entry name" value="DUF6312"/>
    <property type="match status" value="1"/>
</dbReference>
<accession>A0A1I3ZJ39</accession>
<proteinExistence type="predicted"/>
<name>A0A1I3ZJ39_9PROT</name>
<evidence type="ECO:0000313" key="1">
    <source>
        <dbReference type="EMBL" id="SFK44128.1"/>
    </source>
</evidence>
<dbReference type="Proteomes" id="UP000199473">
    <property type="component" value="Unassembled WGS sequence"/>
</dbReference>
<evidence type="ECO:0000313" key="2">
    <source>
        <dbReference type="Proteomes" id="UP000199473"/>
    </source>
</evidence>
<keyword evidence="2" id="KW-1185">Reference proteome</keyword>
<dbReference type="AlphaFoldDB" id="A0A1I3ZJ39"/>
<reference evidence="1 2" key="1">
    <citation type="submission" date="2016-10" db="EMBL/GenBank/DDBJ databases">
        <authorList>
            <person name="de Groot N.N."/>
        </authorList>
    </citation>
    <scope>NUCLEOTIDE SEQUENCE [LARGE SCALE GENOMIC DNA]</scope>
    <source>
        <strain evidence="1 2">DSM 19981</strain>
    </source>
</reference>
<protein>
    <submittedName>
        <fullName evidence="1">Uncharacterized protein</fullName>
    </submittedName>
</protein>
<dbReference type="EMBL" id="FOSQ01000002">
    <property type="protein sequence ID" value="SFK44128.1"/>
    <property type="molecule type" value="Genomic_DNA"/>
</dbReference>
<organism evidence="1 2">
    <name type="scientific">Falsiroseomonas stagni DSM 19981</name>
    <dbReference type="NCBI Taxonomy" id="1123062"/>
    <lineage>
        <taxon>Bacteria</taxon>
        <taxon>Pseudomonadati</taxon>
        <taxon>Pseudomonadota</taxon>
        <taxon>Alphaproteobacteria</taxon>
        <taxon>Acetobacterales</taxon>
        <taxon>Roseomonadaceae</taxon>
        <taxon>Falsiroseomonas</taxon>
    </lineage>
</organism>